<proteinExistence type="predicted"/>
<reference evidence="4" key="1">
    <citation type="submission" date="2016-10" db="EMBL/GenBank/DDBJ databases">
        <authorList>
            <person name="Varghese N."/>
            <person name="Submissions S."/>
        </authorList>
    </citation>
    <scope>NUCLEOTIDE SEQUENCE [LARGE SCALE GENOMIC DNA]</scope>
    <source>
        <strain evidence="4">CGMCC 1.3431</strain>
    </source>
</reference>
<dbReference type="SMART" id="SM00448">
    <property type="entry name" value="REC"/>
    <property type="match status" value="1"/>
</dbReference>
<dbReference type="Gene3D" id="3.40.50.2300">
    <property type="match status" value="1"/>
</dbReference>
<dbReference type="PANTHER" id="PTHR44520:SF2">
    <property type="entry name" value="RESPONSE REGULATOR RCP1"/>
    <property type="match status" value="1"/>
</dbReference>
<dbReference type="CDD" id="cd17557">
    <property type="entry name" value="REC_Rcp-like"/>
    <property type="match status" value="1"/>
</dbReference>
<protein>
    <submittedName>
        <fullName evidence="3">Response regulator receiver domain-containing protein</fullName>
    </submittedName>
</protein>
<dbReference type="Proteomes" id="UP000199150">
    <property type="component" value="Unassembled WGS sequence"/>
</dbReference>
<keyword evidence="1" id="KW-0597">Phosphoprotein</keyword>
<dbReference type="Pfam" id="PF00072">
    <property type="entry name" value="Response_reg"/>
    <property type="match status" value="1"/>
</dbReference>
<dbReference type="PANTHER" id="PTHR44520">
    <property type="entry name" value="RESPONSE REGULATOR RCP1-RELATED"/>
    <property type="match status" value="1"/>
</dbReference>
<evidence type="ECO:0000313" key="4">
    <source>
        <dbReference type="Proteomes" id="UP000199150"/>
    </source>
</evidence>
<dbReference type="InterPro" id="IPR001789">
    <property type="entry name" value="Sig_transdc_resp-reg_receiver"/>
</dbReference>
<dbReference type="InterPro" id="IPR052893">
    <property type="entry name" value="TCS_response_regulator"/>
</dbReference>
<sequence>MDKKLIGEGRPAEILLVDDNRGDALLAAHAFRESRVESNLTVASTGEMALAMLAQEGDYRGKRMPDLIMLDLGLPKMSGVEVLSRIKSDPRFKHIPVIVMSNSGAGSNILKSYQLYANAYVIKPVDLAKFREAISLIEQFFFLLACVPSQNIDA</sequence>
<keyword evidence="4" id="KW-1185">Reference proteome</keyword>
<dbReference type="GO" id="GO:0000160">
    <property type="term" value="P:phosphorelay signal transduction system"/>
    <property type="evidence" value="ECO:0007669"/>
    <property type="project" value="InterPro"/>
</dbReference>
<dbReference type="OrthoDB" id="9793549at2"/>
<organism evidence="3 4">
    <name type="scientific">Asticcacaulis taihuensis</name>
    <dbReference type="NCBI Taxonomy" id="260084"/>
    <lineage>
        <taxon>Bacteria</taxon>
        <taxon>Pseudomonadati</taxon>
        <taxon>Pseudomonadota</taxon>
        <taxon>Alphaproteobacteria</taxon>
        <taxon>Caulobacterales</taxon>
        <taxon>Caulobacteraceae</taxon>
        <taxon>Asticcacaulis</taxon>
    </lineage>
</organism>
<dbReference type="EMBL" id="FMTS01000001">
    <property type="protein sequence ID" value="SCW30926.1"/>
    <property type="molecule type" value="Genomic_DNA"/>
</dbReference>
<name>A0A1G4PFC0_9CAUL</name>
<dbReference type="STRING" id="260084.SAMN02927928_0323"/>
<dbReference type="RefSeq" id="WP_090642874.1">
    <property type="nucleotide sequence ID" value="NZ_CBCRYE010000001.1"/>
</dbReference>
<dbReference type="PROSITE" id="PS50110">
    <property type="entry name" value="RESPONSE_REGULATORY"/>
    <property type="match status" value="1"/>
</dbReference>
<evidence type="ECO:0000313" key="3">
    <source>
        <dbReference type="EMBL" id="SCW30926.1"/>
    </source>
</evidence>
<evidence type="ECO:0000256" key="1">
    <source>
        <dbReference type="PROSITE-ProRule" id="PRU00169"/>
    </source>
</evidence>
<gene>
    <name evidence="3" type="ORF">SAMN02927928_0323</name>
</gene>
<accession>A0A1G4PFC0</accession>
<dbReference type="AlphaFoldDB" id="A0A1G4PFC0"/>
<feature type="modified residue" description="4-aspartylphosphate" evidence="1">
    <location>
        <position position="71"/>
    </location>
</feature>
<dbReference type="SUPFAM" id="SSF52172">
    <property type="entry name" value="CheY-like"/>
    <property type="match status" value="1"/>
</dbReference>
<evidence type="ECO:0000259" key="2">
    <source>
        <dbReference type="PROSITE" id="PS50110"/>
    </source>
</evidence>
<dbReference type="InterPro" id="IPR011006">
    <property type="entry name" value="CheY-like_superfamily"/>
</dbReference>
<feature type="domain" description="Response regulatory" evidence="2">
    <location>
        <begin position="13"/>
        <end position="138"/>
    </location>
</feature>